<dbReference type="EMBL" id="CP003538">
    <property type="protein sequence ID" value="AGH97886.1"/>
    <property type="molecule type" value="Genomic_DNA"/>
</dbReference>
<protein>
    <submittedName>
        <fullName evidence="1">Uncharacterized protein</fullName>
    </submittedName>
</protein>
<name>M4VIL4_9BACT</name>
<dbReference type="Proteomes" id="UP000011932">
    <property type="component" value="Chromosome"/>
</dbReference>
<evidence type="ECO:0000313" key="2">
    <source>
        <dbReference type="Proteomes" id="UP000011932"/>
    </source>
</evidence>
<sequence>MFRLRAPYQPLLIRRVCRKTQFLRGGGVRWTIKNRGSDGVG</sequence>
<accession>M4VIL4</accession>
<organism evidence="1 2">
    <name type="scientific">Micavibrio aeruginosavorus EPB</name>
    <dbReference type="NCBI Taxonomy" id="349215"/>
    <lineage>
        <taxon>Bacteria</taxon>
        <taxon>Pseudomonadati</taxon>
        <taxon>Bdellovibrionota</taxon>
        <taxon>Bdellovibrionia</taxon>
        <taxon>Bdellovibrionales</taxon>
        <taxon>Pseudobdellovibrionaceae</taxon>
        <taxon>Micavibrio</taxon>
    </lineage>
</organism>
<reference evidence="1 2" key="1">
    <citation type="journal article" date="2013" name="ISME J.">
        <title>By their genes ye shall know them: genomic signatures of predatory bacteria.</title>
        <authorList>
            <person name="Pasternak Z."/>
            <person name="Pietrokovski S."/>
            <person name="Rotem O."/>
            <person name="Gophna U."/>
            <person name="Lurie-Weinberger M.N."/>
            <person name="Jurkevitch E."/>
        </authorList>
    </citation>
    <scope>NUCLEOTIDE SEQUENCE [LARGE SCALE GENOMIC DNA]</scope>
    <source>
        <strain evidence="1">EPB</strain>
    </source>
</reference>
<dbReference type="AlphaFoldDB" id="M4VIL4"/>
<dbReference type="STRING" id="349215.A11S_1068"/>
<evidence type="ECO:0000313" key="1">
    <source>
        <dbReference type="EMBL" id="AGH97886.1"/>
    </source>
</evidence>
<dbReference type="KEGG" id="man:A11S_1068"/>
<proteinExistence type="predicted"/>
<dbReference type="HOGENOM" id="CLU_3272731_0_0_5"/>
<gene>
    <name evidence="1" type="ORF">A11S_1068</name>
</gene>